<evidence type="ECO:0000256" key="9">
    <source>
        <dbReference type="SAM" id="MobiDB-lite"/>
    </source>
</evidence>
<dbReference type="InterPro" id="IPR027417">
    <property type="entry name" value="P-loop_NTPase"/>
</dbReference>
<dbReference type="PANTHER" id="PTHR47969:SF15">
    <property type="entry name" value="CHROMOSOME-ASSOCIATED KINESIN KIF4A-RELATED"/>
    <property type="match status" value="1"/>
</dbReference>
<evidence type="ECO:0000256" key="1">
    <source>
        <dbReference type="ARBA" id="ARBA00004245"/>
    </source>
</evidence>
<dbReference type="PROSITE" id="PS00411">
    <property type="entry name" value="KINESIN_MOTOR_1"/>
    <property type="match status" value="1"/>
</dbReference>
<feature type="region of interest" description="Disordered" evidence="9">
    <location>
        <begin position="379"/>
        <end position="409"/>
    </location>
</feature>
<name>A0AAV1G7W8_XYRNO</name>
<evidence type="ECO:0000313" key="12">
    <source>
        <dbReference type="Proteomes" id="UP001178508"/>
    </source>
</evidence>
<evidence type="ECO:0000256" key="6">
    <source>
        <dbReference type="ARBA" id="ARBA00023212"/>
    </source>
</evidence>
<dbReference type="InterPro" id="IPR001752">
    <property type="entry name" value="Kinesin_motor_dom"/>
</dbReference>
<keyword evidence="3 7" id="KW-0547">Nucleotide-binding</keyword>
<feature type="region of interest" description="Disordered" evidence="9">
    <location>
        <begin position="678"/>
        <end position="710"/>
    </location>
</feature>
<dbReference type="Pfam" id="PF00225">
    <property type="entry name" value="Kinesin"/>
    <property type="match status" value="1"/>
</dbReference>
<dbReference type="InterPro" id="IPR019821">
    <property type="entry name" value="Kinesin_motor_CS"/>
</dbReference>
<dbReference type="InterPro" id="IPR036961">
    <property type="entry name" value="Kinesin_motor_dom_sf"/>
</dbReference>
<organism evidence="11 12">
    <name type="scientific">Xyrichtys novacula</name>
    <name type="common">Pearly razorfish</name>
    <name type="synonym">Hemipteronotus novacula</name>
    <dbReference type="NCBI Taxonomy" id="13765"/>
    <lineage>
        <taxon>Eukaryota</taxon>
        <taxon>Metazoa</taxon>
        <taxon>Chordata</taxon>
        <taxon>Craniata</taxon>
        <taxon>Vertebrata</taxon>
        <taxon>Euteleostomi</taxon>
        <taxon>Actinopterygii</taxon>
        <taxon>Neopterygii</taxon>
        <taxon>Teleostei</taxon>
        <taxon>Neoteleostei</taxon>
        <taxon>Acanthomorphata</taxon>
        <taxon>Eupercaria</taxon>
        <taxon>Labriformes</taxon>
        <taxon>Labridae</taxon>
        <taxon>Xyrichtys</taxon>
    </lineage>
</organism>
<feature type="compositionally biased region" description="Basic and acidic residues" evidence="9">
    <location>
        <begin position="379"/>
        <end position="395"/>
    </location>
</feature>
<sequence length="1274" mass="145697">MGEVCVRVAVRIRPLLRKEVLHNRKVCVRTVPGSTQVMVDADRVFSFDQAFGPTASQDQVYESCVQPLLESLMDGYNATVFCYGQTGSGKTYTLGGGNLDDEGGIIDHVAQDVFLLLEEKRRSSDGFQAAVRVTYIELHKEELLDLLEPPTIRKGLHIREDEKGNTVVVGVKEIEIKSAEELLSFVEMGNAVRHTATTRMNEHSSRSHTILTLQLTQHCSNMKSVRYSKLCLVDLAGSERACKTDNSGLRLKESAYINTGLLALGNVIRALSDPGRNRHGGCNAYIPYRDAKITRLLRDSLGGTAHTLMMACVSPSHDNVAETLSVLHFASKARHICNSPRATSTYTEVKSFPATWDPGEARLNELENEVQALRELLKEKEREMETKKTNGRDVEGDGSSQSSYVRISDPDKEINQVELSQYRLLAQEAAALLADISGNNSSSFFSQRVQEWQDRLTAVNKSHQAIGEEWSERDDGRSEHDKLGEELSKCKEGLITQEQLLQQRDDELIQVKKEVERLLQENKSHVQALEKEKKNTRIQTEKLVDQQILIDRLRSDLMTLKDAASGAKVDAGASENLGWRSHSVPLIRHSCGNSNARRIHSSPPAYSLERVMAAFKMRGHLLLAEIEEKEEVYRPFIKPQIERKDGDEEQEEEEDILMENDSFRRSLNLTWTSRQKKSALKENLQQPLPTTGAEENQSRQNQMKKARLRARVTQRRIKDLTVNMQMKGELIKELNKSEKETRAVDHNGKEADVLTRLLTQRQRVQSEVYHSLQHLRLQRAQLQSSLSQPDQNWEQRAGYVTEFKSTCQKEGKKDRNWLEEEEERIIQKRAELQEMEEELRGREEVLQRREACLQQKNKLEIKKLHSSQAVSQDLLHVSMQLESLEEQIKSRSSLENGRGRQTGGVTREKLEKERDILRKRRDALDAQLKEFRVLTVEEEHSLLELEEAIEALDAALEFKNRSIQDKQRKLLITDSDTQQSKNTEPAQLCDVFRKLKQLSLHEVSELLVKYFNKVVCLREAERRLHLHCEELQIQADEQEAMVGEMEAAMQRLALDADRRFTQQNRDHQSNIQLLLQKLKEHGSREPQQAIQARLQHAEKELFFYKSSSRQLKKKLRELRGGAQSSVDQPTHSHVYKQTNTGANQLQMQSEESQARSRILTSYTKIQAEQKGQQTQNDSHLKQSSCQTPCSDRHAYKTTNMPDYHRIQTESQGQRDRGTGHSREQSVTEPVRLCRRELREVSPATLQDTGRRQCALDASSESILEDSIEMPKNSD</sequence>
<feature type="region of interest" description="Disordered" evidence="9">
    <location>
        <begin position="889"/>
        <end position="909"/>
    </location>
</feature>
<keyword evidence="2" id="KW-0963">Cytoplasm</keyword>
<keyword evidence="5 8" id="KW-0175">Coiled coil</keyword>
<comment type="similarity">
    <text evidence="7">Belongs to the TRAFAC class myosin-kinesin ATPase superfamily. Kinesin family.</text>
</comment>
<evidence type="ECO:0000313" key="11">
    <source>
        <dbReference type="EMBL" id="CAJ1068941.1"/>
    </source>
</evidence>
<dbReference type="GO" id="GO:0008017">
    <property type="term" value="F:microtubule binding"/>
    <property type="evidence" value="ECO:0007669"/>
    <property type="project" value="InterPro"/>
</dbReference>
<evidence type="ECO:0000256" key="8">
    <source>
        <dbReference type="SAM" id="Coils"/>
    </source>
</evidence>
<evidence type="ECO:0000256" key="4">
    <source>
        <dbReference type="ARBA" id="ARBA00022840"/>
    </source>
</evidence>
<evidence type="ECO:0000256" key="5">
    <source>
        <dbReference type="ARBA" id="ARBA00023054"/>
    </source>
</evidence>
<keyword evidence="12" id="KW-1185">Reference proteome</keyword>
<keyword evidence="7" id="KW-0505">Motor protein</keyword>
<evidence type="ECO:0000256" key="7">
    <source>
        <dbReference type="PROSITE-ProRule" id="PRU00283"/>
    </source>
</evidence>
<dbReference type="AlphaFoldDB" id="A0AAV1G7W8"/>
<dbReference type="GO" id="GO:0005524">
    <property type="term" value="F:ATP binding"/>
    <property type="evidence" value="ECO:0007669"/>
    <property type="project" value="UniProtKB-UniRule"/>
</dbReference>
<feature type="coiled-coil region" evidence="8">
    <location>
        <begin position="501"/>
        <end position="546"/>
    </location>
</feature>
<accession>A0AAV1G7W8</accession>
<dbReference type="EMBL" id="OY660875">
    <property type="protein sequence ID" value="CAJ1068941.1"/>
    <property type="molecule type" value="Genomic_DNA"/>
</dbReference>
<dbReference type="GO" id="GO:0051231">
    <property type="term" value="P:spindle elongation"/>
    <property type="evidence" value="ECO:0007669"/>
    <property type="project" value="TreeGrafter"/>
</dbReference>
<dbReference type="GO" id="GO:0007018">
    <property type="term" value="P:microtubule-based movement"/>
    <property type="evidence" value="ECO:0007669"/>
    <property type="project" value="InterPro"/>
</dbReference>
<dbReference type="PANTHER" id="PTHR47969">
    <property type="entry name" value="CHROMOSOME-ASSOCIATED KINESIN KIF4A-RELATED"/>
    <property type="match status" value="1"/>
</dbReference>
<feature type="compositionally biased region" description="Polar residues" evidence="9">
    <location>
        <begin position="683"/>
        <end position="701"/>
    </location>
</feature>
<keyword evidence="4 7" id="KW-0067">ATP-binding</keyword>
<proteinExistence type="inferred from homology"/>
<dbReference type="Gene3D" id="3.40.850.10">
    <property type="entry name" value="Kinesin motor domain"/>
    <property type="match status" value="1"/>
</dbReference>
<feature type="region of interest" description="Disordered" evidence="9">
    <location>
        <begin position="1244"/>
        <end position="1274"/>
    </location>
</feature>
<feature type="compositionally biased region" description="Basic and acidic residues" evidence="9">
    <location>
        <begin position="1202"/>
        <end position="1230"/>
    </location>
</feature>
<dbReference type="GO" id="GO:0003777">
    <property type="term" value="F:microtubule motor activity"/>
    <property type="evidence" value="ECO:0007669"/>
    <property type="project" value="InterPro"/>
</dbReference>
<evidence type="ECO:0000256" key="3">
    <source>
        <dbReference type="ARBA" id="ARBA00022741"/>
    </source>
</evidence>
<protein>
    <submittedName>
        <fullName evidence="11">Kinesin-like protein KIF27</fullName>
    </submittedName>
</protein>
<evidence type="ECO:0000256" key="2">
    <source>
        <dbReference type="ARBA" id="ARBA00022490"/>
    </source>
</evidence>
<dbReference type="GO" id="GO:0007052">
    <property type="term" value="P:mitotic spindle organization"/>
    <property type="evidence" value="ECO:0007669"/>
    <property type="project" value="TreeGrafter"/>
</dbReference>
<dbReference type="PRINTS" id="PR00380">
    <property type="entry name" value="KINESINHEAVY"/>
</dbReference>
<dbReference type="Proteomes" id="UP001178508">
    <property type="component" value="Chromosome 12"/>
</dbReference>
<feature type="region of interest" description="Disordered" evidence="9">
    <location>
        <begin position="1167"/>
        <end position="1230"/>
    </location>
</feature>
<dbReference type="InterPro" id="IPR027640">
    <property type="entry name" value="Kinesin-like_fam"/>
</dbReference>
<feature type="domain" description="Kinesin motor" evidence="10">
    <location>
        <begin position="5"/>
        <end position="336"/>
    </location>
</feature>
<evidence type="ECO:0000259" key="10">
    <source>
        <dbReference type="PROSITE" id="PS50067"/>
    </source>
</evidence>
<keyword evidence="6" id="KW-0206">Cytoskeleton</keyword>
<comment type="subcellular location">
    <subcellularLocation>
        <location evidence="1">Cytoplasm</location>
        <location evidence="1">Cytoskeleton</location>
    </subcellularLocation>
</comment>
<feature type="binding site" evidence="7">
    <location>
        <begin position="84"/>
        <end position="91"/>
    </location>
    <ligand>
        <name>ATP</name>
        <dbReference type="ChEBI" id="CHEBI:30616"/>
    </ligand>
</feature>
<feature type="compositionally biased region" description="Polar residues" evidence="9">
    <location>
        <begin position="1167"/>
        <end position="1189"/>
    </location>
</feature>
<feature type="coiled-coil region" evidence="8">
    <location>
        <begin position="815"/>
        <end position="862"/>
    </location>
</feature>
<dbReference type="PROSITE" id="PS50067">
    <property type="entry name" value="KINESIN_MOTOR_2"/>
    <property type="match status" value="1"/>
</dbReference>
<gene>
    <name evidence="11" type="ORF">XNOV1_A024454</name>
</gene>
<dbReference type="SUPFAM" id="SSF52540">
    <property type="entry name" value="P-loop containing nucleoside triphosphate hydrolases"/>
    <property type="match status" value="1"/>
</dbReference>
<dbReference type="SMART" id="SM00129">
    <property type="entry name" value="KISc"/>
    <property type="match status" value="1"/>
</dbReference>
<reference evidence="11" key="1">
    <citation type="submission" date="2023-08" db="EMBL/GenBank/DDBJ databases">
        <authorList>
            <person name="Alioto T."/>
            <person name="Alioto T."/>
            <person name="Gomez Garrido J."/>
        </authorList>
    </citation>
    <scope>NUCLEOTIDE SEQUENCE</scope>
</reference>
<dbReference type="GO" id="GO:0005875">
    <property type="term" value="C:microtubule associated complex"/>
    <property type="evidence" value="ECO:0007669"/>
    <property type="project" value="TreeGrafter"/>
</dbReference>